<proteinExistence type="predicted"/>
<protein>
    <submittedName>
        <fullName evidence="1">Uncharacterized protein</fullName>
    </submittedName>
</protein>
<organism evidence="1 2">
    <name type="scientific">Phytobacter diazotrophicus</name>
    <dbReference type="NCBI Taxonomy" id="395631"/>
    <lineage>
        <taxon>Bacteria</taxon>
        <taxon>Pseudomonadati</taxon>
        <taxon>Pseudomonadota</taxon>
        <taxon>Gammaproteobacteria</taxon>
        <taxon>Enterobacterales</taxon>
        <taxon>Enterobacteriaceae</taxon>
        <taxon>Phytobacter</taxon>
    </lineage>
</organism>
<evidence type="ECO:0000313" key="2">
    <source>
        <dbReference type="Proteomes" id="UP001320460"/>
    </source>
</evidence>
<accession>A0ABM7VXJ8</accession>
<sequence>MSHFQRLHLKKVLSTANSLAFNRNSVCQFQLHTINLSFNIDLVNPVTFNKVAQSCNMTDSLHTTKIAGEKHGYHHHGR</sequence>
<name>A0ABM7VXJ8_9ENTR</name>
<gene>
    <name evidence="1" type="ORF">PDTA9734_34520</name>
</gene>
<dbReference type="EMBL" id="AP025334">
    <property type="protein sequence ID" value="BDD51965.1"/>
    <property type="molecule type" value="Genomic_DNA"/>
</dbReference>
<reference evidence="1 2" key="1">
    <citation type="submission" date="2021-12" db="EMBL/GenBank/DDBJ databases">
        <title>Complete genome sequence of Phytobacter diazotrophicus TA9734.</title>
        <authorList>
            <person name="Kubota H."/>
            <person name="Nakayama Y."/>
            <person name="Ariyoshi T."/>
        </authorList>
    </citation>
    <scope>NUCLEOTIDE SEQUENCE [LARGE SCALE GENOMIC DNA]</scope>
    <source>
        <strain evidence="1 2">TA9734</strain>
    </source>
</reference>
<evidence type="ECO:0000313" key="1">
    <source>
        <dbReference type="EMBL" id="BDD51965.1"/>
    </source>
</evidence>
<keyword evidence="2" id="KW-1185">Reference proteome</keyword>
<dbReference type="Proteomes" id="UP001320460">
    <property type="component" value="Chromosome"/>
</dbReference>